<dbReference type="AlphaFoldDB" id="A0A4S2MH46"/>
<organism evidence="2 3">
    <name type="scientific">Ascodesmis nigricans</name>
    <dbReference type="NCBI Taxonomy" id="341454"/>
    <lineage>
        <taxon>Eukaryota</taxon>
        <taxon>Fungi</taxon>
        <taxon>Dikarya</taxon>
        <taxon>Ascomycota</taxon>
        <taxon>Pezizomycotina</taxon>
        <taxon>Pezizomycetes</taxon>
        <taxon>Pezizales</taxon>
        <taxon>Ascodesmidaceae</taxon>
        <taxon>Ascodesmis</taxon>
    </lineage>
</organism>
<accession>A0A4S2MH46</accession>
<name>A0A4S2MH46_9PEZI</name>
<feature type="compositionally biased region" description="Polar residues" evidence="1">
    <location>
        <begin position="169"/>
        <end position="188"/>
    </location>
</feature>
<feature type="region of interest" description="Disordered" evidence="1">
    <location>
        <begin position="143"/>
        <end position="211"/>
    </location>
</feature>
<evidence type="ECO:0000256" key="1">
    <source>
        <dbReference type="SAM" id="MobiDB-lite"/>
    </source>
</evidence>
<feature type="region of interest" description="Disordered" evidence="1">
    <location>
        <begin position="246"/>
        <end position="267"/>
    </location>
</feature>
<sequence>MSTTMFETPETNQNKAILICLTNSQLPTPTLFCQFRFRLSLKYSNPPTSTNQEAAHMRFRARRDESQTTSENDTDSPRNTEANTDATPETETETDVPSTLTPATLTSLYKGALQLAASQHSSPSQSLYIRRRKPGSRSQLLSLAVPDSSFHSTGQRKESSVTSNDDDTSPLSSHRVTLHPASSATTNDTSPPTISTISPSWPPPHREGGIISRSHSTLTFHPSQKLTNRLVSLELLPYDPLAAWAAGSSSNSPATSSPCSPSSSSSFYHDDEEGMDFLTLTVPLLVRDHAPAPPPPPPRPLYMKTRSTILRRCYRSWSVRSV</sequence>
<dbReference type="EMBL" id="ML220211">
    <property type="protein sequence ID" value="TGZ76170.1"/>
    <property type="molecule type" value="Genomic_DNA"/>
</dbReference>
<feature type="compositionally biased region" description="Polar residues" evidence="1">
    <location>
        <begin position="43"/>
        <end position="53"/>
    </location>
</feature>
<reference evidence="2 3" key="1">
    <citation type="submission" date="2019-04" db="EMBL/GenBank/DDBJ databases">
        <title>Comparative genomics and transcriptomics to analyze fruiting body development in filamentous ascomycetes.</title>
        <authorList>
            <consortium name="DOE Joint Genome Institute"/>
            <person name="Lutkenhaus R."/>
            <person name="Traeger S."/>
            <person name="Breuer J."/>
            <person name="Kuo A."/>
            <person name="Lipzen A."/>
            <person name="Pangilinan J."/>
            <person name="Dilworth D."/>
            <person name="Sandor L."/>
            <person name="Poggeler S."/>
            <person name="Barry K."/>
            <person name="Grigoriev I.V."/>
            <person name="Nowrousian M."/>
        </authorList>
    </citation>
    <scope>NUCLEOTIDE SEQUENCE [LARGE SCALE GENOMIC DNA]</scope>
    <source>
        <strain evidence="2 3">CBS 389.68</strain>
    </source>
</reference>
<protein>
    <submittedName>
        <fullName evidence="2">Uncharacterized protein</fullName>
    </submittedName>
</protein>
<feature type="region of interest" description="Disordered" evidence="1">
    <location>
        <begin position="43"/>
        <end position="100"/>
    </location>
</feature>
<gene>
    <name evidence="2" type="ORF">EX30DRAFT_38672</name>
</gene>
<evidence type="ECO:0000313" key="3">
    <source>
        <dbReference type="Proteomes" id="UP000298138"/>
    </source>
</evidence>
<dbReference type="Proteomes" id="UP000298138">
    <property type="component" value="Unassembled WGS sequence"/>
</dbReference>
<evidence type="ECO:0000313" key="2">
    <source>
        <dbReference type="EMBL" id="TGZ76170.1"/>
    </source>
</evidence>
<feature type="compositionally biased region" description="Low complexity" evidence="1">
    <location>
        <begin position="248"/>
        <end position="266"/>
    </location>
</feature>
<feature type="compositionally biased region" description="Low complexity" evidence="1">
    <location>
        <begin position="189"/>
        <end position="199"/>
    </location>
</feature>
<keyword evidence="3" id="KW-1185">Reference proteome</keyword>
<proteinExistence type="predicted"/>
<dbReference type="InParanoid" id="A0A4S2MH46"/>